<organism evidence="1 2">
    <name type="scientific">Lentinus brumalis</name>
    <dbReference type="NCBI Taxonomy" id="2498619"/>
    <lineage>
        <taxon>Eukaryota</taxon>
        <taxon>Fungi</taxon>
        <taxon>Dikarya</taxon>
        <taxon>Basidiomycota</taxon>
        <taxon>Agaricomycotina</taxon>
        <taxon>Agaricomycetes</taxon>
        <taxon>Polyporales</taxon>
        <taxon>Polyporaceae</taxon>
        <taxon>Lentinus</taxon>
    </lineage>
</organism>
<accession>A0A371DAD8</accession>
<name>A0A371DAD8_9APHY</name>
<dbReference type="Gene3D" id="3.30.710.10">
    <property type="entry name" value="Potassium Channel Kv1.1, Chain A"/>
    <property type="match status" value="1"/>
</dbReference>
<dbReference type="EMBL" id="KZ857405">
    <property type="protein sequence ID" value="RDX49504.1"/>
    <property type="molecule type" value="Genomic_DNA"/>
</dbReference>
<protein>
    <recommendedName>
        <fullName evidence="3">BTB domain-containing protein</fullName>
    </recommendedName>
</protein>
<dbReference type="Proteomes" id="UP000256964">
    <property type="component" value="Unassembled WGS sequence"/>
</dbReference>
<sequence length="330" mass="37680">MADSEDHLVPGASGCRAPIIPTSLSCLVENAARDKDYWFRDGNLILVTDLRRTAFRIYKDLLARQSGTFDDMFASSSPEVKEMYEGCPVVERSDAPEDLRHLLAVLLPTTFCRKKDDLLPSLYAFSAIIRLSHKYNIQHLEEQALDALKEHYCDTLNAYDERSSPASRTHLPCYPYEYVTVPARTDAFVDGWLREDGTVVRLSADDSRRCLRASYALARESFDCASKMVHLAGNTACTVDADCRESLIELYMAIDSHYLSAVDPLEGGERSWSWWVEHYEGYSEDKPPCEKCVERVREQEKTYHRRGWVWLPMCFNISVPGWPEWPGDAP</sequence>
<evidence type="ECO:0008006" key="3">
    <source>
        <dbReference type="Google" id="ProtNLM"/>
    </source>
</evidence>
<dbReference type="STRING" id="139420.A0A371DAD8"/>
<gene>
    <name evidence="1" type="ORF">OH76DRAFT_1483157</name>
</gene>
<reference evidence="1 2" key="1">
    <citation type="journal article" date="2018" name="Biotechnol. Biofuels">
        <title>Integrative visual omics of the white-rot fungus Polyporus brumalis exposes the biotechnological potential of its oxidative enzymes for delignifying raw plant biomass.</title>
        <authorList>
            <person name="Miyauchi S."/>
            <person name="Rancon A."/>
            <person name="Drula E."/>
            <person name="Hage H."/>
            <person name="Chaduli D."/>
            <person name="Favel A."/>
            <person name="Grisel S."/>
            <person name="Henrissat B."/>
            <person name="Herpoel-Gimbert I."/>
            <person name="Ruiz-Duenas F.J."/>
            <person name="Chevret D."/>
            <person name="Hainaut M."/>
            <person name="Lin J."/>
            <person name="Wang M."/>
            <person name="Pangilinan J."/>
            <person name="Lipzen A."/>
            <person name="Lesage-Meessen L."/>
            <person name="Navarro D."/>
            <person name="Riley R."/>
            <person name="Grigoriev I.V."/>
            <person name="Zhou S."/>
            <person name="Raouche S."/>
            <person name="Rosso M.N."/>
        </authorList>
    </citation>
    <scope>NUCLEOTIDE SEQUENCE [LARGE SCALE GENOMIC DNA]</scope>
    <source>
        <strain evidence="1 2">BRFM 1820</strain>
    </source>
</reference>
<proteinExistence type="predicted"/>
<dbReference type="AlphaFoldDB" id="A0A371DAD8"/>
<keyword evidence="2" id="KW-1185">Reference proteome</keyword>
<dbReference type="InterPro" id="IPR011333">
    <property type="entry name" value="SKP1/BTB/POZ_sf"/>
</dbReference>
<dbReference type="OrthoDB" id="2765779at2759"/>
<evidence type="ECO:0000313" key="1">
    <source>
        <dbReference type="EMBL" id="RDX49504.1"/>
    </source>
</evidence>
<evidence type="ECO:0000313" key="2">
    <source>
        <dbReference type="Proteomes" id="UP000256964"/>
    </source>
</evidence>